<dbReference type="InterPro" id="IPR029069">
    <property type="entry name" value="HotDog_dom_sf"/>
</dbReference>
<dbReference type="InterPro" id="IPR040170">
    <property type="entry name" value="Cytosol_ACT"/>
</dbReference>
<dbReference type="PROSITE" id="PS51770">
    <property type="entry name" value="HOTDOG_ACOT"/>
    <property type="match status" value="1"/>
</dbReference>
<dbReference type="EMBL" id="CP072649">
    <property type="protein sequence ID" value="QUW04740.1"/>
    <property type="molecule type" value="Genomic_DNA"/>
</dbReference>
<evidence type="ECO:0000313" key="6">
    <source>
        <dbReference type="Proteomes" id="UP000676506"/>
    </source>
</evidence>
<dbReference type="Gene3D" id="3.10.129.10">
    <property type="entry name" value="Hotdog Thioesterase"/>
    <property type="match status" value="1"/>
</dbReference>
<proteinExistence type="inferred from homology"/>
<dbReference type="SUPFAM" id="SSF54637">
    <property type="entry name" value="Thioesterase/thiol ester dehydrase-isomerase"/>
    <property type="match status" value="1"/>
</dbReference>
<keyword evidence="6" id="KW-1185">Reference proteome</keyword>
<sequence>MTVLMSPDMANFSGHVHGGAMLRLLDQVAYACASRYSGSYVVTVSVDQVMFREPVHVGELVTFRASVNYTGTTSMEIGIRVEAENIRERTSRHVMTCYFTMVAVDEQGRPRKIPPVSVETEDDKRRWAAAQLRRQYRREIERHSLEIRQHPQDLMQEMLESHAVARHVAERLGSLPMGEQAGPRGTDS</sequence>
<dbReference type="Pfam" id="PF03061">
    <property type="entry name" value="4HBT"/>
    <property type="match status" value="1"/>
</dbReference>
<accession>A0ABX8BI62</accession>
<dbReference type="PANTHER" id="PTHR11049">
    <property type="entry name" value="ACYL COENZYME A THIOESTER HYDROLASE"/>
    <property type="match status" value="1"/>
</dbReference>
<evidence type="ECO:0000256" key="2">
    <source>
        <dbReference type="ARBA" id="ARBA00022801"/>
    </source>
</evidence>
<dbReference type="Proteomes" id="UP000676506">
    <property type="component" value="Chromosome 2"/>
</dbReference>
<dbReference type="InterPro" id="IPR033120">
    <property type="entry name" value="HOTDOG_ACOT"/>
</dbReference>
<gene>
    <name evidence="5" type="ORF">J8C06_12260</name>
</gene>
<reference evidence="5 6" key="1">
    <citation type="submission" date="2021-03" db="EMBL/GenBank/DDBJ databases">
        <title>Genomic and phenotypic characterization of Chloracidobacterium isolates provides evidence for multiple species.</title>
        <authorList>
            <person name="Saini M.K."/>
            <person name="Costas A.M.G."/>
            <person name="Tank M."/>
            <person name="Bryant D.A."/>
        </authorList>
    </citation>
    <scope>NUCLEOTIDE SEQUENCE [LARGE SCALE GENOMIC DNA]</scope>
    <source>
        <strain evidence="5 6">BV2-C</strain>
    </source>
</reference>
<comment type="similarity">
    <text evidence="1">Belongs to the acyl coenzyme A hydrolase family.</text>
</comment>
<protein>
    <submittedName>
        <fullName evidence="5">Acyl-CoA thioesterase</fullName>
    </submittedName>
</protein>
<keyword evidence="2 3" id="KW-0378">Hydrolase</keyword>
<feature type="domain" description="HotDog ACOT-type" evidence="4">
    <location>
        <begin position="1"/>
        <end position="107"/>
    </location>
</feature>
<evidence type="ECO:0000259" key="4">
    <source>
        <dbReference type="PROSITE" id="PS51770"/>
    </source>
</evidence>
<dbReference type="CDD" id="cd03442">
    <property type="entry name" value="BFIT_BACH"/>
    <property type="match status" value="1"/>
</dbReference>
<evidence type="ECO:0000256" key="1">
    <source>
        <dbReference type="ARBA" id="ARBA00010458"/>
    </source>
</evidence>
<organism evidence="5 6">
    <name type="scientific">Chloracidobacterium validum</name>
    <dbReference type="NCBI Taxonomy" id="2821543"/>
    <lineage>
        <taxon>Bacteria</taxon>
        <taxon>Pseudomonadati</taxon>
        <taxon>Acidobacteriota</taxon>
        <taxon>Terriglobia</taxon>
        <taxon>Terriglobales</taxon>
        <taxon>Acidobacteriaceae</taxon>
        <taxon>Chloracidobacterium</taxon>
    </lineage>
</organism>
<name>A0ABX8BI62_9BACT</name>
<dbReference type="InterPro" id="IPR006683">
    <property type="entry name" value="Thioestr_dom"/>
</dbReference>
<dbReference type="PANTHER" id="PTHR11049:SF16">
    <property type="entry name" value="PROTEIN VDLD"/>
    <property type="match status" value="1"/>
</dbReference>
<evidence type="ECO:0000313" key="5">
    <source>
        <dbReference type="EMBL" id="QUW04740.1"/>
    </source>
</evidence>
<evidence type="ECO:0000256" key="3">
    <source>
        <dbReference type="PROSITE-ProRule" id="PRU01106"/>
    </source>
</evidence>